<comment type="function">
    <text evidence="1 13">Transfers the gamma-phosphate of ATP to the 4'-position of a tetraacyldisaccharide 1-phosphate intermediate (termed DS-1-P) to form tetraacyldisaccharide 1,4'-bis-phosphate (lipid IVA).</text>
</comment>
<evidence type="ECO:0000256" key="6">
    <source>
        <dbReference type="ARBA" id="ARBA00022556"/>
    </source>
</evidence>
<gene>
    <name evidence="13 14" type="primary">lpxK</name>
    <name evidence="14" type="ORF">GUA46_12550</name>
</gene>
<accession>A0A850NDE1</accession>
<sequence>MLQLLRKIAFPISLIYALVVHVRNFLFDAGIFSSKSYETPTICVGNLSVGGTGKTPMTEYLLRILNNRKTAVLSRGYKRKSKGFYLANDATTVMEFGDEPYQMQKKFPEVAVAVDADRRNGIEKLEKLVNPEVIVLDDAFQHRKVKPTFSILLTTHQNLYVDDWYLPTGSLRDAKKEAKRADLIIVTKCPQDIDDIERNAVEEKLGPLKHQQVLFANLAYHGYVSDGGEEKIPLNELKSGQVALVTGIASPAPLVSYLDGAGIDCKHFEFGDHHHFSESDIAQFKDYELILTTEKDFVRLKGRVDRLYFLEIAHSFSEKDESVLKNAIENLF</sequence>
<evidence type="ECO:0000256" key="3">
    <source>
        <dbReference type="ARBA" id="ARBA00012071"/>
    </source>
</evidence>
<evidence type="ECO:0000256" key="10">
    <source>
        <dbReference type="ARBA" id="ARBA00022840"/>
    </source>
</evidence>
<comment type="caution">
    <text evidence="14">The sequence shown here is derived from an EMBL/GenBank/DDBJ whole genome shotgun (WGS) entry which is preliminary data.</text>
</comment>
<evidence type="ECO:0000256" key="11">
    <source>
        <dbReference type="ARBA" id="ARBA00023098"/>
    </source>
</evidence>
<reference evidence="14 15" key="1">
    <citation type="submission" date="2020-01" db="EMBL/GenBank/DDBJ databases">
        <title>Draft Genome Analysis of Muricauda sp. HICW Isolated from coastal seawater of PR China.</title>
        <authorList>
            <person name="Chen M.-X."/>
        </authorList>
    </citation>
    <scope>NUCLEOTIDE SEQUENCE [LARGE SCALE GENOMIC DNA]</scope>
    <source>
        <strain evidence="14 15">HICW</strain>
    </source>
</reference>
<keyword evidence="5 13" id="KW-0444">Lipid biosynthesis</keyword>
<evidence type="ECO:0000256" key="12">
    <source>
        <dbReference type="ARBA" id="ARBA00029757"/>
    </source>
</evidence>
<dbReference type="EC" id="2.7.1.130" evidence="3 13"/>
<evidence type="ECO:0000313" key="14">
    <source>
        <dbReference type="EMBL" id="NVN19171.1"/>
    </source>
</evidence>
<keyword evidence="11 13" id="KW-0443">Lipid metabolism</keyword>
<organism evidence="14 15">
    <name type="scientific">Flagellimonas chongwuensis</name>
    <dbReference type="NCBI Taxonomy" id="2697365"/>
    <lineage>
        <taxon>Bacteria</taxon>
        <taxon>Pseudomonadati</taxon>
        <taxon>Bacteroidota</taxon>
        <taxon>Flavobacteriia</taxon>
        <taxon>Flavobacteriales</taxon>
        <taxon>Flavobacteriaceae</taxon>
        <taxon>Flagellimonas</taxon>
    </lineage>
</organism>
<evidence type="ECO:0000256" key="2">
    <source>
        <dbReference type="ARBA" id="ARBA00004870"/>
    </source>
</evidence>
<dbReference type="GO" id="GO:0009245">
    <property type="term" value="P:lipid A biosynthetic process"/>
    <property type="evidence" value="ECO:0007669"/>
    <property type="project" value="UniProtKB-UniRule"/>
</dbReference>
<evidence type="ECO:0000256" key="4">
    <source>
        <dbReference type="ARBA" id="ARBA00016436"/>
    </source>
</evidence>
<dbReference type="InterPro" id="IPR003758">
    <property type="entry name" value="LpxK"/>
</dbReference>
<keyword evidence="8 13" id="KW-0547">Nucleotide-binding</keyword>
<feature type="binding site" evidence="13">
    <location>
        <begin position="48"/>
        <end position="55"/>
    </location>
    <ligand>
        <name>ATP</name>
        <dbReference type="ChEBI" id="CHEBI:30616"/>
    </ligand>
</feature>
<comment type="similarity">
    <text evidence="13">Belongs to the LpxK family.</text>
</comment>
<dbReference type="PANTHER" id="PTHR42724:SF1">
    <property type="entry name" value="TETRAACYLDISACCHARIDE 4'-KINASE, MITOCHONDRIAL-RELATED"/>
    <property type="match status" value="1"/>
</dbReference>
<comment type="pathway">
    <text evidence="2 13">Glycolipid biosynthesis; lipid IV(A) biosynthesis; lipid IV(A) from (3R)-3-hydroxytetradecanoyl-[acyl-carrier-protein] and UDP-N-acetyl-alpha-D-glucosamine: step 6/6.</text>
</comment>
<dbReference type="InterPro" id="IPR027417">
    <property type="entry name" value="P-loop_NTPase"/>
</dbReference>
<dbReference type="HAMAP" id="MF_00409">
    <property type="entry name" value="LpxK"/>
    <property type="match status" value="1"/>
</dbReference>
<evidence type="ECO:0000256" key="8">
    <source>
        <dbReference type="ARBA" id="ARBA00022741"/>
    </source>
</evidence>
<dbReference type="AlphaFoldDB" id="A0A850NDE1"/>
<keyword evidence="15" id="KW-1185">Reference proteome</keyword>
<dbReference type="RefSeq" id="WP_176620800.1">
    <property type="nucleotide sequence ID" value="NZ_WYET01000005.1"/>
</dbReference>
<name>A0A850NDE1_9FLAO</name>
<dbReference type="GO" id="GO:0005886">
    <property type="term" value="C:plasma membrane"/>
    <property type="evidence" value="ECO:0007669"/>
    <property type="project" value="TreeGrafter"/>
</dbReference>
<dbReference type="GO" id="GO:0009029">
    <property type="term" value="F:lipid-A 4'-kinase activity"/>
    <property type="evidence" value="ECO:0007669"/>
    <property type="project" value="UniProtKB-UniRule"/>
</dbReference>
<dbReference type="EMBL" id="WYET01000005">
    <property type="protein sequence ID" value="NVN19171.1"/>
    <property type="molecule type" value="Genomic_DNA"/>
</dbReference>
<evidence type="ECO:0000313" key="15">
    <source>
        <dbReference type="Proteomes" id="UP000558089"/>
    </source>
</evidence>
<dbReference type="PANTHER" id="PTHR42724">
    <property type="entry name" value="TETRAACYLDISACCHARIDE 4'-KINASE"/>
    <property type="match status" value="1"/>
</dbReference>
<keyword evidence="6 13" id="KW-0441">Lipid A biosynthesis</keyword>
<dbReference type="Pfam" id="PF02606">
    <property type="entry name" value="LpxK"/>
    <property type="match status" value="1"/>
</dbReference>
<protein>
    <recommendedName>
        <fullName evidence="4 13">Tetraacyldisaccharide 4'-kinase</fullName>
        <ecNumber evidence="3 13">2.7.1.130</ecNumber>
    </recommendedName>
    <alternativeName>
        <fullName evidence="12 13">Lipid A 4'-kinase</fullName>
    </alternativeName>
</protein>
<dbReference type="Proteomes" id="UP000558089">
    <property type="component" value="Unassembled WGS sequence"/>
</dbReference>
<dbReference type="GO" id="GO:0009244">
    <property type="term" value="P:lipopolysaccharide core region biosynthetic process"/>
    <property type="evidence" value="ECO:0007669"/>
    <property type="project" value="TreeGrafter"/>
</dbReference>
<comment type="catalytic activity">
    <reaction evidence="13">
        <text>a lipid A disaccharide + ATP = a lipid IVA + ADP + H(+)</text>
        <dbReference type="Rhea" id="RHEA:67840"/>
        <dbReference type="ChEBI" id="CHEBI:15378"/>
        <dbReference type="ChEBI" id="CHEBI:30616"/>
        <dbReference type="ChEBI" id="CHEBI:176343"/>
        <dbReference type="ChEBI" id="CHEBI:176425"/>
        <dbReference type="ChEBI" id="CHEBI:456216"/>
        <dbReference type="EC" id="2.7.1.130"/>
    </reaction>
</comment>
<dbReference type="GO" id="GO:0005524">
    <property type="term" value="F:ATP binding"/>
    <property type="evidence" value="ECO:0007669"/>
    <property type="project" value="UniProtKB-UniRule"/>
</dbReference>
<proteinExistence type="inferred from homology"/>
<evidence type="ECO:0000256" key="1">
    <source>
        <dbReference type="ARBA" id="ARBA00002274"/>
    </source>
</evidence>
<keyword evidence="9 13" id="KW-0418">Kinase</keyword>
<dbReference type="UniPathway" id="UPA00359">
    <property type="reaction ID" value="UER00482"/>
</dbReference>
<dbReference type="SUPFAM" id="SSF52540">
    <property type="entry name" value="P-loop containing nucleoside triphosphate hydrolases"/>
    <property type="match status" value="1"/>
</dbReference>
<dbReference type="NCBIfam" id="TIGR00682">
    <property type="entry name" value="lpxK"/>
    <property type="match status" value="1"/>
</dbReference>
<evidence type="ECO:0000256" key="7">
    <source>
        <dbReference type="ARBA" id="ARBA00022679"/>
    </source>
</evidence>
<evidence type="ECO:0000256" key="5">
    <source>
        <dbReference type="ARBA" id="ARBA00022516"/>
    </source>
</evidence>
<keyword evidence="7 13" id="KW-0808">Transferase</keyword>
<evidence type="ECO:0000256" key="13">
    <source>
        <dbReference type="HAMAP-Rule" id="MF_00409"/>
    </source>
</evidence>
<keyword evidence="10 13" id="KW-0067">ATP-binding</keyword>
<evidence type="ECO:0000256" key="9">
    <source>
        <dbReference type="ARBA" id="ARBA00022777"/>
    </source>
</evidence>